<proteinExistence type="predicted"/>
<reference evidence="1" key="1">
    <citation type="submission" date="2019-09" db="EMBL/GenBank/DDBJ databases">
        <authorList>
            <person name="Rodrigo-Torres L."/>
            <person name="Arahal R. D."/>
            <person name="Lucena T."/>
        </authorList>
    </citation>
    <scope>NUCLEOTIDE SEQUENCE</scope>
    <source>
        <strain evidence="1">ISS653</strain>
    </source>
</reference>
<keyword evidence="2" id="KW-1185">Reference proteome</keyword>
<sequence>MYKVFFLLFIFTFAYSCKNISSEKENSNKIVSTGDEIKKTPLEESIARGKSIYSNNCAQCHLPTGKGIPKVYPPLRRSDWLTKKRTESIQAVKYGLSGEITVNGNTYDNIMTPMGLSDQEVADVLNYVMNTWGNKQEKMVSSEEVSQAKK</sequence>
<dbReference type="Proteomes" id="UP000356253">
    <property type="component" value="Unassembled WGS sequence"/>
</dbReference>
<organism evidence="1 2">
    <name type="scientific">Mesonia oceanica</name>
    <dbReference type="NCBI Taxonomy" id="2687242"/>
    <lineage>
        <taxon>Bacteria</taxon>
        <taxon>Pseudomonadati</taxon>
        <taxon>Bacteroidota</taxon>
        <taxon>Flavobacteriia</taxon>
        <taxon>Flavobacteriales</taxon>
        <taxon>Flavobacteriaceae</taxon>
        <taxon>Mesonia</taxon>
    </lineage>
</organism>
<dbReference type="EMBL" id="CABVMM010000005">
    <property type="protein sequence ID" value="VVV00228.1"/>
    <property type="molecule type" value="Genomic_DNA"/>
</dbReference>
<evidence type="ECO:0000313" key="1">
    <source>
        <dbReference type="EMBL" id="VVV00228.1"/>
    </source>
</evidence>
<protein>
    <submittedName>
        <fullName evidence="1">Cytochrome c-552</fullName>
    </submittedName>
</protein>
<name>A0AC61Y749_9FLAO</name>
<gene>
    <name evidence="1" type="primary">cycA</name>
    <name evidence="1" type="ORF">FVB9532_01493</name>
</gene>
<accession>A0AC61Y749</accession>
<evidence type="ECO:0000313" key="2">
    <source>
        <dbReference type="Proteomes" id="UP000356253"/>
    </source>
</evidence>
<comment type="caution">
    <text evidence="1">The sequence shown here is derived from an EMBL/GenBank/DDBJ whole genome shotgun (WGS) entry which is preliminary data.</text>
</comment>